<keyword evidence="3 4" id="KW-0687">Ribonucleoprotein</keyword>
<evidence type="ECO:0000313" key="9">
    <source>
        <dbReference type="Proteomes" id="UP000179214"/>
    </source>
</evidence>
<evidence type="ECO:0000256" key="1">
    <source>
        <dbReference type="ARBA" id="ARBA00007320"/>
    </source>
</evidence>
<dbReference type="HAMAP" id="MF_01341">
    <property type="entry name" value="Ribosomal_uL15"/>
    <property type="match status" value="1"/>
</dbReference>
<dbReference type="InterPro" id="IPR005749">
    <property type="entry name" value="Ribosomal_uL15_bac-type"/>
</dbReference>
<feature type="region of interest" description="Disordered" evidence="6">
    <location>
        <begin position="1"/>
        <end position="40"/>
    </location>
</feature>
<sequence length="158" mass="17535">MQIHQLQPRHSSKNKKRVGRGGKKGTYSGKGGKGQSARSGRKMVPIIRELIKRYPKLKGYRSFVFENNSAVVNLDVLDKHFKDGEIVNAQNLIKKGIVNMIKGKAPEVKILGQGKITKKIIVENCKVSATAKEAIKKAGGVVKIQTPRNNNQTNYKNQ</sequence>
<keyword evidence="2 4" id="KW-0689">Ribosomal protein</keyword>
<dbReference type="PANTHER" id="PTHR12934">
    <property type="entry name" value="50S RIBOSOMAL PROTEIN L15"/>
    <property type="match status" value="1"/>
</dbReference>
<dbReference type="EMBL" id="MHOV01000014">
    <property type="protein sequence ID" value="OGZ70243.1"/>
    <property type="molecule type" value="Genomic_DNA"/>
</dbReference>
<dbReference type="Proteomes" id="UP000179214">
    <property type="component" value="Unassembled WGS sequence"/>
</dbReference>
<dbReference type="GO" id="GO:0006412">
    <property type="term" value="P:translation"/>
    <property type="evidence" value="ECO:0007669"/>
    <property type="project" value="UniProtKB-UniRule"/>
</dbReference>
<reference evidence="8 9" key="1">
    <citation type="journal article" date="2016" name="Nat. Commun.">
        <title>Thousands of microbial genomes shed light on interconnected biogeochemical processes in an aquifer system.</title>
        <authorList>
            <person name="Anantharaman K."/>
            <person name="Brown C.T."/>
            <person name="Hug L.A."/>
            <person name="Sharon I."/>
            <person name="Castelle C.J."/>
            <person name="Probst A.J."/>
            <person name="Thomas B.C."/>
            <person name="Singh A."/>
            <person name="Wilkins M.J."/>
            <person name="Karaoz U."/>
            <person name="Brodie E.L."/>
            <person name="Williams K.H."/>
            <person name="Hubbard S.S."/>
            <person name="Banfield J.F."/>
        </authorList>
    </citation>
    <scope>NUCLEOTIDE SEQUENCE [LARGE SCALE GENOMIC DNA]</scope>
</reference>
<evidence type="ECO:0000256" key="3">
    <source>
        <dbReference type="ARBA" id="ARBA00023274"/>
    </source>
</evidence>
<dbReference type="AlphaFoldDB" id="A0A1G2I629"/>
<dbReference type="PROSITE" id="PS00475">
    <property type="entry name" value="RIBOSOMAL_L15"/>
    <property type="match status" value="1"/>
</dbReference>
<dbReference type="InterPro" id="IPR001196">
    <property type="entry name" value="Ribosomal_uL15_CS"/>
</dbReference>
<dbReference type="GO" id="GO:0003735">
    <property type="term" value="F:structural constituent of ribosome"/>
    <property type="evidence" value="ECO:0007669"/>
    <property type="project" value="InterPro"/>
</dbReference>
<gene>
    <name evidence="4" type="primary">rplO</name>
    <name evidence="8" type="ORF">A3F47_00655</name>
</gene>
<dbReference type="InterPro" id="IPR030878">
    <property type="entry name" value="Ribosomal_uL15"/>
</dbReference>
<dbReference type="PANTHER" id="PTHR12934:SF11">
    <property type="entry name" value="LARGE RIBOSOMAL SUBUNIT PROTEIN UL15M"/>
    <property type="match status" value="1"/>
</dbReference>
<evidence type="ECO:0000313" key="8">
    <source>
        <dbReference type="EMBL" id="OGZ70243.1"/>
    </source>
</evidence>
<evidence type="ECO:0000256" key="2">
    <source>
        <dbReference type="ARBA" id="ARBA00022980"/>
    </source>
</evidence>
<comment type="caution">
    <text evidence="8">The sequence shown here is derived from an EMBL/GenBank/DDBJ whole genome shotgun (WGS) entry which is preliminary data.</text>
</comment>
<evidence type="ECO:0000256" key="4">
    <source>
        <dbReference type="HAMAP-Rule" id="MF_01341"/>
    </source>
</evidence>
<organism evidence="8 9">
    <name type="scientific">Candidatus Staskawiczbacteria bacterium RIFCSPHIGHO2_12_FULL_38_11</name>
    <dbReference type="NCBI Taxonomy" id="1802209"/>
    <lineage>
        <taxon>Bacteria</taxon>
        <taxon>Candidatus Staskawicziibacteriota</taxon>
    </lineage>
</organism>
<keyword evidence="4" id="KW-0694">RNA-binding</keyword>
<evidence type="ECO:0000259" key="7">
    <source>
        <dbReference type="Pfam" id="PF00828"/>
    </source>
</evidence>
<dbReference type="NCBIfam" id="TIGR01071">
    <property type="entry name" value="rplO_bact"/>
    <property type="match status" value="1"/>
</dbReference>
<proteinExistence type="inferred from homology"/>
<feature type="domain" description="Large ribosomal subunit protein uL15/eL18" evidence="7">
    <location>
        <begin position="71"/>
        <end position="142"/>
    </location>
</feature>
<evidence type="ECO:0000256" key="6">
    <source>
        <dbReference type="SAM" id="MobiDB-lite"/>
    </source>
</evidence>
<dbReference type="GO" id="GO:0019843">
    <property type="term" value="F:rRNA binding"/>
    <property type="evidence" value="ECO:0007669"/>
    <property type="project" value="UniProtKB-UniRule"/>
</dbReference>
<evidence type="ECO:0000256" key="5">
    <source>
        <dbReference type="RuleBase" id="RU003888"/>
    </source>
</evidence>
<dbReference type="GO" id="GO:0022625">
    <property type="term" value="C:cytosolic large ribosomal subunit"/>
    <property type="evidence" value="ECO:0007669"/>
    <property type="project" value="TreeGrafter"/>
</dbReference>
<keyword evidence="4" id="KW-0699">rRNA-binding</keyword>
<dbReference type="InterPro" id="IPR021131">
    <property type="entry name" value="Ribosomal_uL15/eL18"/>
</dbReference>
<dbReference type="SUPFAM" id="SSF52080">
    <property type="entry name" value="Ribosomal proteins L15p and L18e"/>
    <property type="match status" value="1"/>
</dbReference>
<name>A0A1G2I629_9BACT</name>
<protein>
    <recommendedName>
        <fullName evidence="4">Large ribosomal subunit protein uL15</fullName>
    </recommendedName>
</protein>
<accession>A0A1G2I629</accession>
<feature type="compositionally biased region" description="Basic residues" evidence="6">
    <location>
        <begin position="10"/>
        <end position="23"/>
    </location>
</feature>
<dbReference type="InterPro" id="IPR036227">
    <property type="entry name" value="Ribosomal_uL15/eL18_sf"/>
</dbReference>
<comment type="function">
    <text evidence="4">Binds to the 23S rRNA.</text>
</comment>
<comment type="similarity">
    <text evidence="1 4 5">Belongs to the universal ribosomal protein uL15 family.</text>
</comment>
<comment type="subunit">
    <text evidence="4">Part of the 50S ribosomal subunit.</text>
</comment>
<dbReference type="Gene3D" id="3.100.10.10">
    <property type="match status" value="1"/>
</dbReference>
<dbReference type="Pfam" id="PF00828">
    <property type="entry name" value="Ribosomal_L27A"/>
    <property type="match status" value="1"/>
</dbReference>